<evidence type="ECO:0000256" key="1">
    <source>
        <dbReference type="SAM" id="MobiDB-lite"/>
    </source>
</evidence>
<reference evidence="2" key="1">
    <citation type="submission" date="2018-05" db="EMBL/GenBank/DDBJ databases">
        <authorList>
            <person name="Lanie J.A."/>
            <person name="Ng W.-L."/>
            <person name="Kazmierczak K.M."/>
            <person name="Andrzejewski T.M."/>
            <person name="Davidsen T.M."/>
            <person name="Wayne K.J."/>
            <person name="Tettelin H."/>
            <person name="Glass J.I."/>
            <person name="Rusch D."/>
            <person name="Podicherti R."/>
            <person name="Tsui H.-C.T."/>
            <person name="Winkler M.E."/>
        </authorList>
    </citation>
    <scope>NUCLEOTIDE SEQUENCE</scope>
</reference>
<evidence type="ECO:0000313" key="2">
    <source>
        <dbReference type="EMBL" id="SVA83355.1"/>
    </source>
</evidence>
<dbReference type="EMBL" id="UINC01019669">
    <property type="protein sequence ID" value="SVA83355.1"/>
    <property type="molecule type" value="Genomic_DNA"/>
</dbReference>
<gene>
    <name evidence="2" type="ORF">METZ01_LOCUS136209</name>
</gene>
<dbReference type="AlphaFoldDB" id="A0A381Z289"/>
<proteinExistence type="predicted"/>
<feature type="compositionally biased region" description="Basic and acidic residues" evidence="1">
    <location>
        <begin position="7"/>
        <end position="17"/>
    </location>
</feature>
<protein>
    <submittedName>
        <fullName evidence="2">Uncharacterized protein</fullName>
    </submittedName>
</protein>
<feature type="region of interest" description="Disordered" evidence="1">
    <location>
        <begin position="1"/>
        <end position="51"/>
    </location>
</feature>
<accession>A0A381Z289</accession>
<organism evidence="2">
    <name type="scientific">marine metagenome</name>
    <dbReference type="NCBI Taxonomy" id="408172"/>
    <lineage>
        <taxon>unclassified sequences</taxon>
        <taxon>metagenomes</taxon>
        <taxon>ecological metagenomes</taxon>
    </lineage>
</organism>
<feature type="non-terminal residue" evidence="2">
    <location>
        <position position="51"/>
    </location>
</feature>
<sequence length="51" mass="5950">MKKNKNKTQDIPDKDGYTSDTATRLLHEEGNRFKKEKTSFQHIQRLDDAGN</sequence>
<feature type="compositionally biased region" description="Basic and acidic residues" evidence="1">
    <location>
        <begin position="25"/>
        <end position="51"/>
    </location>
</feature>
<name>A0A381Z289_9ZZZZ</name>